<protein>
    <recommendedName>
        <fullName evidence="11">TPR-like protein</fullName>
    </recommendedName>
</protein>
<feature type="region of interest" description="Disordered" evidence="8">
    <location>
        <begin position="1"/>
        <end position="50"/>
    </location>
</feature>
<evidence type="ECO:0000256" key="2">
    <source>
        <dbReference type="ARBA" id="ARBA00022737"/>
    </source>
</evidence>
<gene>
    <name evidence="9" type="ORF">FFLO_04691</name>
</gene>
<dbReference type="Pfam" id="PF12895">
    <property type="entry name" value="ANAPC3"/>
    <property type="match status" value="1"/>
</dbReference>
<dbReference type="PANTHER" id="PTHR12558">
    <property type="entry name" value="CELL DIVISION CYCLE 16,23,27"/>
    <property type="match status" value="1"/>
</dbReference>
<dbReference type="Gene3D" id="1.25.40.10">
    <property type="entry name" value="Tetratricopeptide repeat domain"/>
    <property type="match status" value="1"/>
</dbReference>
<feature type="repeat" description="TPR" evidence="7">
    <location>
        <begin position="526"/>
        <end position="559"/>
    </location>
</feature>
<dbReference type="InterPro" id="IPR019734">
    <property type="entry name" value="TPR_rpt"/>
</dbReference>
<keyword evidence="5 7" id="KW-0802">TPR repeat</keyword>
<evidence type="ECO:0000313" key="10">
    <source>
        <dbReference type="Proteomes" id="UP000812966"/>
    </source>
</evidence>
<comment type="caution">
    <text evidence="9">The sequence shown here is derived from an EMBL/GenBank/DDBJ whole genome shotgun (WGS) entry which is preliminary data.</text>
</comment>
<proteinExistence type="predicted"/>
<dbReference type="SUPFAM" id="SSF48452">
    <property type="entry name" value="TPR-like"/>
    <property type="match status" value="1"/>
</dbReference>
<evidence type="ECO:0000313" key="9">
    <source>
        <dbReference type="EMBL" id="KAG7530963.1"/>
    </source>
</evidence>
<organism evidence="9 10">
    <name type="scientific">Filobasidium floriforme</name>
    <dbReference type="NCBI Taxonomy" id="5210"/>
    <lineage>
        <taxon>Eukaryota</taxon>
        <taxon>Fungi</taxon>
        <taxon>Dikarya</taxon>
        <taxon>Basidiomycota</taxon>
        <taxon>Agaricomycotina</taxon>
        <taxon>Tremellomycetes</taxon>
        <taxon>Filobasidiales</taxon>
        <taxon>Filobasidiaceae</taxon>
        <taxon>Filobasidium</taxon>
    </lineage>
</organism>
<dbReference type="GO" id="GO:0005737">
    <property type="term" value="C:cytoplasm"/>
    <property type="evidence" value="ECO:0007669"/>
    <property type="project" value="TreeGrafter"/>
</dbReference>
<dbReference type="AlphaFoldDB" id="A0A8K0JID5"/>
<evidence type="ECO:0000256" key="6">
    <source>
        <dbReference type="ARBA" id="ARBA00023306"/>
    </source>
</evidence>
<dbReference type="PROSITE" id="PS50005">
    <property type="entry name" value="TPR"/>
    <property type="match status" value="4"/>
</dbReference>
<feature type="compositionally biased region" description="Polar residues" evidence="8">
    <location>
        <begin position="8"/>
        <end position="18"/>
    </location>
</feature>
<evidence type="ECO:0000256" key="4">
    <source>
        <dbReference type="ARBA" id="ARBA00022786"/>
    </source>
</evidence>
<feature type="compositionally biased region" description="Acidic residues" evidence="8">
    <location>
        <begin position="796"/>
        <end position="805"/>
    </location>
</feature>
<reference evidence="9" key="1">
    <citation type="submission" date="2020-04" db="EMBL/GenBank/DDBJ databases">
        <title>Analysis of mating type loci in Filobasidium floriforme.</title>
        <authorList>
            <person name="Nowrousian M."/>
        </authorList>
    </citation>
    <scope>NUCLEOTIDE SEQUENCE</scope>
    <source>
        <strain evidence="9">CBS 6242</strain>
    </source>
</reference>
<dbReference type="Pfam" id="PF13181">
    <property type="entry name" value="TPR_8"/>
    <property type="match status" value="2"/>
</dbReference>
<keyword evidence="1" id="KW-0132">Cell division</keyword>
<keyword evidence="10" id="KW-1185">Reference proteome</keyword>
<keyword evidence="3" id="KW-0498">Mitosis</keyword>
<dbReference type="GO" id="GO:0031145">
    <property type="term" value="P:anaphase-promoting complex-dependent catabolic process"/>
    <property type="evidence" value="ECO:0007669"/>
    <property type="project" value="TreeGrafter"/>
</dbReference>
<accession>A0A8K0JID5</accession>
<dbReference type="PANTHER" id="PTHR12558:SF9">
    <property type="entry name" value="CELL DIVISION CYCLE PROTEIN 16 HOMOLOG"/>
    <property type="match status" value="1"/>
</dbReference>
<dbReference type="SMART" id="SM00028">
    <property type="entry name" value="TPR"/>
    <property type="match status" value="7"/>
</dbReference>
<keyword evidence="2" id="KW-0677">Repeat</keyword>
<name>A0A8K0JID5_9TREE</name>
<keyword evidence="4" id="KW-0833">Ubl conjugation pathway</keyword>
<feature type="region of interest" description="Disordered" evidence="8">
    <location>
        <begin position="151"/>
        <end position="182"/>
    </location>
</feature>
<sequence length="828" mass="92621">MNVGDTAGGSSSSLQQERNAGPSFIPESTPIRRPHPSTPQTQNTDPDSFSRLNVNADELFGDAEEMMNLDDDDLYDEDGGMEPVDPSWEMIARMRTWRHDAIHQHLYETAAFWGDKIFTWTGEPNDAFWLAQAHFLMGHYLRAEKILTGPLPPSRMPRLGNNERDGEDAATDLKSKGKGKGRAGLRDFSMIGGGEALTEWSMPCKYLAALCMVHQERFTDALELIGESNPFSATGKSHIRSETGDLKMEASLCRLRGVLYLRLNSLQMAKECYMEALSLDVRNYDVFNELVNEMMSPEEEWDFIQSLSYREQLEEEDAAFVKLVYTSRLNKTMYGKQIRIARRKLADEYNLSTNSDIWVAAAEDLFAKYKYEECYLITSRIIVNEPGHAQGLPLHLACLAQIPRLSSSLFMLAHKLVEQEPTSPISWYAVGLWYFLGERYAEARRYFAATHDEDTRFAPAWIAFAHCFAYENEHEHAITAYSTTARLFPGSYFPHVCIGMEHLHLNNLELAKESFELAQKMNPSDPLLLNELGVCAYNRGDYEAAVKHYEAAIQGSKKMQGVASDWAVTYNNLGHAYRRLDQPSNAARAYSDAIKLNALNISALTSLGMLAHEEGDVTTAIERYHQALAIETTDPIATFLLEKALKEQVEEGACRFDGLPVGLTDLDLDPFAFGEEARGGMLTGMDYPGHQAMGQNRLLDLPPFPNYGKMAAQREIANARIDALFDEAYGSGPFDGEGREHGDGSASEDEGEDGEEEEDEDRSEERARDDSAEYDEADEDNNNTAMSVSMNMSVSMEDEDGEEDGSLSVEEPSRSRSGVGEGSTMDLE</sequence>
<feature type="repeat" description="TPR" evidence="7">
    <location>
        <begin position="601"/>
        <end position="634"/>
    </location>
</feature>
<dbReference type="GO" id="GO:0016567">
    <property type="term" value="P:protein ubiquitination"/>
    <property type="evidence" value="ECO:0007669"/>
    <property type="project" value="TreeGrafter"/>
</dbReference>
<dbReference type="EMBL" id="JABELV010000103">
    <property type="protein sequence ID" value="KAG7530963.1"/>
    <property type="molecule type" value="Genomic_DNA"/>
</dbReference>
<dbReference type="GO" id="GO:0045842">
    <property type="term" value="P:positive regulation of mitotic metaphase/anaphase transition"/>
    <property type="evidence" value="ECO:0007669"/>
    <property type="project" value="TreeGrafter"/>
</dbReference>
<dbReference type="Pfam" id="PF13424">
    <property type="entry name" value="TPR_12"/>
    <property type="match status" value="1"/>
</dbReference>
<dbReference type="GO" id="GO:0005680">
    <property type="term" value="C:anaphase-promoting complex"/>
    <property type="evidence" value="ECO:0007669"/>
    <property type="project" value="UniProtKB-ARBA"/>
</dbReference>
<feature type="repeat" description="TPR" evidence="7">
    <location>
        <begin position="250"/>
        <end position="283"/>
    </location>
</feature>
<evidence type="ECO:0000256" key="1">
    <source>
        <dbReference type="ARBA" id="ARBA00022618"/>
    </source>
</evidence>
<evidence type="ECO:0000256" key="5">
    <source>
        <dbReference type="ARBA" id="ARBA00022803"/>
    </source>
</evidence>
<keyword evidence="6" id="KW-0131">Cell cycle</keyword>
<evidence type="ECO:0000256" key="7">
    <source>
        <dbReference type="PROSITE-ProRule" id="PRU00339"/>
    </source>
</evidence>
<evidence type="ECO:0008006" key="11">
    <source>
        <dbReference type="Google" id="ProtNLM"/>
    </source>
</evidence>
<feature type="compositionally biased region" description="Polar residues" evidence="8">
    <location>
        <begin position="38"/>
        <end position="50"/>
    </location>
</feature>
<dbReference type="InterPro" id="IPR011990">
    <property type="entry name" value="TPR-like_helical_dom_sf"/>
</dbReference>
<evidence type="ECO:0000256" key="3">
    <source>
        <dbReference type="ARBA" id="ARBA00022776"/>
    </source>
</evidence>
<feature type="repeat" description="TPR" evidence="7">
    <location>
        <begin position="567"/>
        <end position="600"/>
    </location>
</feature>
<feature type="compositionally biased region" description="Acidic residues" evidence="8">
    <location>
        <begin position="772"/>
        <end position="781"/>
    </location>
</feature>
<feature type="compositionally biased region" description="Low complexity" evidence="8">
    <location>
        <begin position="782"/>
        <end position="795"/>
    </location>
</feature>
<dbReference type="GO" id="GO:0051301">
    <property type="term" value="P:cell division"/>
    <property type="evidence" value="ECO:0007669"/>
    <property type="project" value="UniProtKB-KW"/>
</dbReference>
<feature type="compositionally biased region" description="Acidic residues" evidence="8">
    <location>
        <begin position="746"/>
        <end position="762"/>
    </location>
</feature>
<feature type="region of interest" description="Disordered" evidence="8">
    <location>
        <begin position="728"/>
        <end position="828"/>
    </location>
</feature>
<dbReference type="Proteomes" id="UP000812966">
    <property type="component" value="Unassembled WGS sequence"/>
</dbReference>
<evidence type="ECO:0000256" key="8">
    <source>
        <dbReference type="SAM" id="MobiDB-lite"/>
    </source>
</evidence>